<feature type="domain" description="Amidohydrolase-related" evidence="2">
    <location>
        <begin position="23"/>
        <end position="393"/>
    </location>
</feature>
<dbReference type="InterPro" id="IPR032465">
    <property type="entry name" value="ACMSD"/>
</dbReference>
<evidence type="ECO:0000313" key="3">
    <source>
        <dbReference type="EMBL" id="TVV76649.1"/>
    </source>
</evidence>
<sequence length="393" mass="43760">MSDQLEAVREDSVKASAKPLIVDADAHVNPSHDMWADYLPEALRPLAPQLEHGEDCDYIVFEGKRRKLNLISALGGRKGEDFKMHGRASDARQGGWMPKARLNDMDEDGMDKAILFGGGPLGTTNSELYMASFGAYNRWLADFCSAAPDRLAGIGYVPMQNVDEAIRMMRECVKLGLKGINIPAFPMSPVASLNGGDAQTMALTGDVNSERSYADAEFDPFWKTACELGVPITIHLGGRAVRFTNKKFFLSDLLMSKFGMGEPIAIMIYGGVFQRFPDLKLVSVESGVGWFAFAANYMDETWHKQRHWTDSVLEHAPSYFMERNIYGSFIHDRAGILMRDFPGAGNIMWSSDYPHSETTYPHSLDKIDELFEGVSEADRNMIIGGRANKLFKL</sequence>
<evidence type="ECO:0000313" key="4">
    <source>
        <dbReference type="Proteomes" id="UP000318681"/>
    </source>
</evidence>
<dbReference type="GO" id="GO:0016831">
    <property type="term" value="F:carboxy-lyase activity"/>
    <property type="evidence" value="ECO:0007669"/>
    <property type="project" value="InterPro"/>
</dbReference>
<protein>
    <submittedName>
        <fullName evidence="3">Amidohydrolase</fullName>
    </submittedName>
</protein>
<dbReference type="EMBL" id="VNIM01000008">
    <property type="protein sequence ID" value="TVV76649.1"/>
    <property type="molecule type" value="Genomic_DNA"/>
</dbReference>
<evidence type="ECO:0000259" key="2">
    <source>
        <dbReference type="Pfam" id="PF04909"/>
    </source>
</evidence>
<dbReference type="GO" id="GO:0016787">
    <property type="term" value="F:hydrolase activity"/>
    <property type="evidence" value="ECO:0007669"/>
    <property type="project" value="UniProtKB-KW"/>
</dbReference>
<keyword evidence="3" id="KW-0378">Hydrolase</keyword>
<dbReference type="PANTHER" id="PTHR21240:SF28">
    <property type="entry name" value="ISO-OROTATE DECARBOXYLASE (EUROFUNG)"/>
    <property type="match status" value="1"/>
</dbReference>
<comment type="caution">
    <text evidence="3">The sequence shown here is derived from an EMBL/GenBank/DDBJ whole genome shotgun (WGS) entry which is preliminary data.</text>
</comment>
<proteinExistence type="predicted"/>
<dbReference type="Gene3D" id="3.20.20.140">
    <property type="entry name" value="Metal-dependent hydrolases"/>
    <property type="match status" value="1"/>
</dbReference>
<dbReference type="InterPro" id="IPR006680">
    <property type="entry name" value="Amidohydro-rel"/>
</dbReference>
<dbReference type="AlphaFoldDB" id="A0A558RB69"/>
<dbReference type="PANTHER" id="PTHR21240">
    <property type="entry name" value="2-AMINO-3-CARBOXYLMUCONATE-6-SEMIALDEHYDE DECARBOXYLASE"/>
    <property type="match status" value="1"/>
</dbReference>
<dbReference type="Proteomes" id="UP000318681">
    <property type="component" value="Unassembled WGS sequence"/>
</dbReference>
<evidence type="ECO:0000256" key="1">
    <source>
        <dbReference type="ARBA" id="ARBA00023239"/>
    </source>
</evidence>
<reference evidence="3 4" key="1">
    <citation type="submission" date="2019-07" db="EMBL/GenBank/DDBJ databases">
        <title>Sphingomonas solaris sp. nov., isolated from a solar panel from Boston, Massachusetts.</title>
        <authorList>
            <person name="Tanner K."/>
            <person name="Pascual J."/>
            <person name="Mancuso C."/>
            <person name="Pereto J."/>
            <person name="Khalil A."/>
            <person name="Vilanova C."/>
        </authorList>
    </citation>
    <scope>NUCLEOTIDE SEQUENCE [LARGE SCALE GENOMIC DNA]</scope>
    <source>
        <strain evidence="3 4">R4DWN</strain>
    </source>
</reference>
<dbReference type="SUPFAM" id="SSF51556">
    <property type="entry name" value="Metallo-dependent hydrolases"/>
    <property type="match status" value="1"/>
</dbReference>
<dbReference type="GO" id="GO:0019748">
    <property type="term" value="P:secondary metabolic process"/>
    <property type="evidence" value="ECO:0007669"/>
    <property type="project" value="TreeGrafter"/>
</dbReference>
<dbReference type="OrthoDB" id="9799024at2"/>
<dbReference type="Pfam" id="PF04909">
    <property type="entry name" value="Amidohydro_2"/>
    <property type="match status" value="1"/>
</dbReference>
<gene>
    <name evidence="3" type="ORF">FOY91_03725</name>
</gene>
<dbReference type="InterPro" id="IPR032466">
    <property type="entry name" value="Metal_Hydrolase"/>
</dbReference>
<dbReference type="RefSeq" id="WP_145148269.1">
    <property type="nucleotide sequence ID" value="NZ_VNIM01000008.1"/>
</dbReference>
<keyword evidence="4" id="KW-1185">Reference proteome</keyword>
<accession>A0A558RB69</accession>
<dbReference type="GO" id="GO:0005737">
    <property type="term" value="C:cytoplasm"/>
    <property type="evidence" value="ECO:0007669"/>
    <property type="project" value="TreeGrafter"/>
</dbReference>
<name>A0A558RB69_9SPHN</name>
<organism evidence="3 4">
    <name type="scientific">Alterirhizorhabdus solaris</name>
    <dbReference type="NCBI Taxonomy" id="2529389"/>
    <lineage>
        <taxon>Bacteria</taxon>
        <taxon>Pseudomonadati</taxon>
        <taxon>Pseudomonadota</taxon>
        <taxon>Alphaproteobacteria</taxon>
        <taxon>Sphingomonadales</taxon>
        <taxon>Rhizorhabdaceae</taxon>
        <taxon>Alterirhizorhabdus</taxon>
    </lineage>
</organism>
<keyword evidence="1" id="KW-0456">Lyase</keyword>